<reference evidence="3" key="1">
    <citation type="submission" date="2016-10" db="EMBL/GenBank/DDBJ databases">
        <authorList>
            <person name="Varghese N."/>
            <person name="Submissions S."/>
        </authorList>
    </citation>
    <scope>NUCLEOTIDE SEQUENCE [LARGE SCALE GENOMIC DNA]</scope>
    <source>
        <strain evidence="3">B48,IBRC-M 10115,DSM 25386,CECT 8001</strain>
    </source>
</reference>
<evidence type="ECO:0000313" key="2">
    <source>
        <dbReference type="EMBL" id="SEN97363.1"/>
    </source>
</evidence>
<protein>
    <submittedName>
        <fullName evidence="2">Uncharacterized protein</fullName>
    </submittedName>
</protein>
<dbReference type="RefSeq" id="WP_090750622.1">
    <property type="nucleotide sequence ID" value="NZ_FOBW01000034.1"/>
</dbReference>
<feature type="signal peptide" evidence="1">
    <location>
        <begin position="1"/>
        <end position="24"/>
    </location>
</feature>
<dbReference type="Proteomes" id="UP000198553">
    <property type="component" value="Unassembled WGS sequence"/>
</dbReference>
<organism evidence="2 3">
    <name type="scientific">Mesobacillus persicus</name>
    <dbReference type="NCBI Taxonomy" id="930146"/>
    <lineage>
        <taxon>Bacteria</taxon>
        <taxon>Bacillati</taxon>
        <taxon>Bacillota</taxon>
        <taxon>Bacilli</taxon>
        <taxon>Bacillales</taxon>
        <taxon>Bacillaceae</taxon>
        <taxon>Mesobacillus</taxon>
    </lineage>
</organism>
<accession>A0A1H8KWW1</accession>
<name>A0A1H8KWW1_9BACI</name>
<sequence>MKKAILLVACLCLGLGIFGSSASAAGDSITVTNNFTAKWSKKITVASTGSFKYGFNTLLINEDFVHAFHPSKKINANLKNANGTHNASWNPLLGLYAAEVRHSGNTVTYSYSY</sequence>
<feature type="chain" id="PRO_5011709077" evidence="1">
    <location>
        <begin position="25"/>
        <end position="113"/>
    </location>
</feature>
<dbReference type="EMBL" id="FOBW01000034">
    <property type="protein sequence ID" value="SEN97363.1"/>
    <property type="molecule type" value="Genomic_DNA"/>
</dbReference>
<evidence type="ECO:0000313" key="3">
    <source>
        <dbReference type="Proteomes" id="UP000198553"/>
    </source>
</evidence>
<keyword evidence="1" id="KW-0732">Signal</keyword>
<gene>
    <name evidence="2" type="ORF">SAMN05192533_1345</name>
</gene>
<keyword evidence="3" id="KW-1185">Reference proteome</keyword>
<proteinExistence type="predicted"/>
<dbReference type="AlphaFoldDB" id="A0A1H8KWW1"/>
<dbReference type="STRING" id="930146.SAMN05192533_1345"/>
<evidence type="ECO:0000256" key="1">
    <source>
        <dbReference type="SAM" id="SignalP"/>
    </source>
</evidence>
<dbReference type="OrthoDB" id="2058870at2"/>